<dbReference type="Pfam" id="PF10604">
    <property type="entry name" value="Polyketide_cyc2"/>
    <property type="match status" value="1"/>
</dbReference>
<reference evidence="2 3" key="1">
    <citation type="submission" date="2017-06" db="EMBL/GenBank/DDBJ databases">
        <authorList>
            <person name="Kim H.J."/>
            <person name="Triplett B.A."/>
        </authorList>
    </citation>
    <scope>NUCLEOTIDE SEQUENCE [LARGE SCALE GENOMIC DNA]</scope>
    <source>
        <strain evidence="2 3">DSM 14713</strain>
    </source>
</reference>
<accession>A0A250IBM4</accession>
<dbReference type="SUPFAM" id="SSF55961">
    <property type="entry name" value="Bet v1-like"/>
    <property type="match status" value="1"/>
</dbReference>
<evidence type="ECO:0008006" key="4">
    <source>
        <dbReference type="Google" id="ProtNLM"/>
    </source>
</evidence>
<dbReference type="EMBL" id="CP022163">
    <property type="protein sequence ID" value="ATB28572.1"/>
    <property type="molecule type" value="Genomic_DNA"/>
</dbReference>
<dbReference type="InterPro" id="IPR023393">
    <property type="entry name" value="START-like_dom_sf"/>
</dbReference>
<feature type="region of interest" description="Disordered" evidence="1">
    <location>
        <begin position="181"/>
        <end position="205"/>
    </location>
</feature>
<feature type="compositionally biased region" description="Polar residues" evidence="1">
    <location>
        <begin position="254"/>
        <end position="264"/>
    </location>
</feature>
<keyword evidence="3" id="KW-1185">Reference proteome</keyword>
<name>A0A250IBM4_9BACT</name>
<evidence type="ECO:0000313" key="2">
    <source>
        <dbReference type="EMBL" id="ATB28572.1"/>
    </source>
</evidence>
<dbReference type="Proteomes" id="UP000217289">
    <property type="component" value="Chromosome"/>
</dbReference>
<sequence length="279" mass="29347">MLKKILISFGSLLGFVLVLGFVLPSTYRVERSTLLRAPAEAVYPHVADPRRWRAWVPWHEEHYPDGQWAFGSTSGAGAVRSWSGERVGRGTLSLSEAEPSKGVAYVASLDGGRFRARGRISFTSSEDGTLVTWVDEGEVGGNPFLHYLVPLVEARLGRDFERALAQLHRVVEADAFLETEVKPEPAAPPEQAAVPLPTAEPEPVPPALPEVSAPLVQDAGVALDAGMALDAGTDADADAGMALDAGTAPVPVEPSTTAAPTSAEPSLPAPAQEDGGTPS</sequence>
<dbReference type="KEGG" id="mbd:MEBOL_002021"/>
<proteinExistence type="predicted"/>
<evidence type="ECO:0000256" key="1">
    <source>
        <dbReference type="SAM" id="MobiDB-lite"/>
    </source>
</evidence>
<dbReference type="OrthoDB" id="9807923at2"/>
<feature type="region of interest" description="Disordered" evidence="1">
    <location>
        <begin position="240"/>
        <end position="279"/>
    </location>
</feature>
<dbReference type="CDD" id="cd07818">
    <property type="entry name" value="SRPBCC_1"/>
    <property type="match status" value="1"/>
</dbReference>
<protein>
    <recommendedName>
        <fullName evidence="4">Polyketide cyclase</fullName>
    </recommendedName>
</protein>
<dbReference type="InterPro" id="IPR019587">
    <property type="entry name" value="Polyketide_cyclase/dehydratase"/>
</dbReference>
<evidence type="ECO:0000313" key="3">
    <source>
        <dbReference type="Proteomes" id="UP000217289"/>
    </source>
</evidence>
<dbReference type="AlphaFoldDB" id="A0A250IBM4"/>
<dbReference type="Gene3D" id="3.30.530.20">
    <property type="match status" value="1"/>
</dbReference>
<dbReference type="RefSeq" id="WP_095977243.1">
    <property type="nucleotide sequence ID" value="NZ_CP022163.1"/>
</dbReference>
<gene>
    <name evidence="2" type="ORF">MEBOL_002021</name>
</gene>
<organism evidence="2 3">
    <name type="scientific">Melittangium boletus DSM 14713</name>
    <dbReference type="NCBI Taxonomy" id="1294270"/>
    <lineage>
        <taxon>Bacteria</taxon>
        <taxon>Pseudomonadati</taxon>
        <taxon>Myxococcota</taxon>
        <taxon>Myxococcia</taxon>
        <taxon>Myxococcales</taxon>
        <taxon>Cystobacterineae</taxon>
        <taxon>Archangiaceae</taxon>
        <taxon>Melittangium</taxon>
    </lineage>
</organism>